<protein>
    <submittedName>
        <fullName evidence="1">DUF354 domain-containing protein</fullName>
    </submittedName>
</protein>
<dbReference type="GO" id="GO:0000271">
    <property type="term" value="P:polysaccharide biosynthetic process"/>
    <property type="evidence" value="ECO:0007669"/>
    <property type="project" value="InterPro"/>
</dbReference>
<evidence type="ECO:0000313" key="1">
    <source>
        <dbReference type="EMBL" id="RPD40518.1"/>
    </source>
</evidence>
<dbReference type="InterPro" id="IPR007833">
    <property type="entry name" value="Capsule_polysaccharide_synth"/>
</dbReference>
<gene>
    <name evidence="1" type="ORF">EG028_14530</name>
</gene>
<name>A0A3N4MAL2_9BACT</name>
<dbReference type="RefSeq" id="WP_120517164.1">
    <property type="nucleotide sequence ID" value="NZ_QXZY01000008.1"/>
</dbReference>
<comment type="caution">
    <text evidence="1">The sequence shown here is derived from an EMBL/GenBank/DDBJ whole genome shotgun (WGS) entry which is preliminary data.</text>
</comment>
<dbReference type="InterPro" id="IPR043148">
    <property type="entry name" value="TagF_C"/>
</dbReference>
<sequence>MKVLFFNGMNITPHIETEMEIAVDLMKEGHDVYFVQCRGELHTCCINFTRAEWICRDCRSRQKNSFDILGLPPENVLYFKDVPLDEKIIPRKFASMEEVKEFTFEGSDIGMGVASSLISSYRDHRLDTEKFKKEIYDGIWTSLYVHENAKKMLDELQPDLVIFFNGRYLEIRPMMRLCEERGIHFQTHERGGTIEKYILCDNSTPHSLVNLAREIEEGWEKAPEGKEERGRQFFVDRRNRIMQSWVVFTADQERGSLPAGFDRNVKNIVLYNSSLDEYEGIAGISGKIYPTDNVGIARLLESLEHREDIHFYLRVHPNLKGLENTQVKELREIGRRFRNLTIIGAEEVIDTYALMDAADIVVVFGSTMGVEAAFFGKPVVLLGNSFYDRLKGFYIPSTREEAVAFLEQDLQPLPSGDDLLKYGYWELERGIYYKYYKAEALFEGTFMGKSIAVTPVQKALNYLLVKGTRKLAKGKRLLNKLKKKS</sequence>
<proteinExistence type="predicted"/>
<keyword evidence="2" id="KW-1185">Reference proteome</keyword>
<accession>A0A3N4MAL2</accession>
<dbReference type="GO" id="GO:0015774">
    <property type="term" value="P:polysaccharide transport"/>
    <property type="evidence" value="ECO:0007669"/>
    <property type="project" value="InterPro"/>
</dbReference>
<dbReference type="Pfam" id="PF05159">
    <property type="entry name" value="Capsule_synth"/>
    <property type="match status" value="1"/>
</dbReference>
<dbReference type="AlphaFoldDB" id="A0A3N4MAL2"/>
<dbReference type="SUPFAM" id="SSF53756">
    <property type="entry name" value="UDP-Glycosyltransferase/glycogen phosphorylase"/>
    <property type="match status" value="1"/>
</dbReference>
<reference evidence="2" key="1">
    <citation type="submission" date="2018-11" db="EMBL/GenBank/DDBJ databases">
        <title>Chitinophaga lutea sp.nov., isolate from arsenic contaminated soil.</title>
        <authorList>
            <person name="Zong Y."/>
        </authorList>
    </citation>
    <scope>NUCLEOTIDE SEQUENCE [LARGE SCALE GENOMIC DNA]</scope>
    <source>
        <strain evidence="2">YLT18</strain>
    </source>
</reference>
<dbReference type="Gene3D" id="3.40.50.12580">
    <property type="match status" value="1"/>
</dbReference>
<organism evidence="1 2">
    <name type="scientific">Chitinophaga barathri</name>
    <dbReference type="NCBI Taxonomy" id="1647451"/>
    <lineage>
        <taxon>Bacteria</taxon>
        <taxon>Pseudomonadati</taxon>
        <taxon>Bacteroidota</taxon>
        <taxon>Chitinophagia</taxon>
        <taxon>Chitinophagales</taxon>
        <taxon>Chitinophagaceae</taxon>
        <taxon>Chitinophaga</taxon>
    </lineage>
</organism>
<dbReference type="Proteomes" id="UP000279089">
    <property type="component" value="Unassembled WGS sequence"/>
</dbReference>
<evidence type="ECO:0000313" key="2">
    <source>
        <dbReference type="Proteomes" id="UP000279089"/>
    </source>
</evidence>
<dbReference type="OrthoDB" id="274536at2"/>
<dbReference type="EMBL" id="RMBX01000007">
    <property type="protein sequence ID" value="RPD40518.1"/>
    <property type="molecule type" value="Genomic_DNA"/>
</dbReference>